<protein>
    <recommendedName>
        <fullName evidence="4">DUF2975 domain-containing protein</fullName>
    </recommendedName>
</protein>
<feature type="transmembrane region" description="Helical" evidence="1">
    <location>
        <begin position="198"/>
        <end position="226"/>
    </location>
</feature>
<dbReference type="RefSeq" id="WP_149678942.1">
    <property type="nucleotide sequence ID" value="NZ_FQZP01000030.1"/>
</dbReference>
<keyword evidence="1" id="KW-1133">Transmembrane helix</keyword>
<keyword evidence="3" id="KW-1185">Reference proteome</keyword>
<evidence type="ECO:0000313" key="2">
    <source>
        <dbReference type="EMBL" id="SHJ18712.1"/>
    </source>
</evidence>
<reference evidence="2 3" key="1">
    <citation type="submission" date="2016-11" db="EMBL/GenBank/DDBJ databases">
        <authorList>
            <person name="Varghese N."/>
            <person name="Submissions S."/>
        </authorList>
    </citation>
    <scope>NUCLEOTIDE SEQUENCE [LARGE SCALE GENOMIC DNA]</scope>
    <source>
        <strain evidence="2 3">DSM 19027</strain>
    </source>
</reference>
<feature type="transmembrane region" description="Helical" evidence="1">
    <location>
        <begin position="117"/>
        <end position="137"/>
    </location>
</feature>
<keyword evidence="1" id="KW-0812">Transmembrane</keyword>
<gene>
    <name evidence="2" type="ORF">SAMN05444373_103024</name>
</gene>
<evidence type="ECO:0008006" key="4">
    <source>
        <dbReference type="Google" id="ProtNLM"/>
    </source>
</evidence>
<name>A0A1M6H932_9FIRM</name>
<dbReference type="EMBL" id="FQZP01000030">
    <property type="protein sequence ID" value="SHJ18712.1"/>
    <property type="molecule type" value="Genomic_DNA"/>
</dbReference>
<dbReference type="OrthoDB" id="2040996at2"/>
<organism evidence="2 3">
    <name type="scientific">Thermoclostridium caenicola</name>
    <dbReference type="NCBI Taxonomy" id="659425"/>
    <lineage>
        <taxon>Bacteria</taxon>
        <taxon>Bacillati</taxon>
        <taxon>Bacillota</taxon>
        <taxon>Clostridia</taxon>
        <taxon>Eubacteriales</taxon>
        <taxon>Oscillospiraceae</taxon>
        <taxon>Thermoclostridium</taxon>
    </lineage>
</organism>
<evidence type="ECO:0000256" key="1">
    <source>
        <dbReference type="SAM" id="Phobius"/>
    </source>
</evidence>
<evidence type="ECO:0000313" key="3">
    <source>
        <dbReference type="Proteomes" id="UP000324781"/>
    </source>
</evidence>
<accession>A0A1M6H932</accession>
<keyword evidence="1" id="KW-0472">Membrane</keyword>
<proteinExistence type="predicted"/>
<dbReference type="AlphaFoldDB" id="A0A1M6H932"/>
<dbReference type="Proteomes" id="UP000324781">
    <property type="component" value="Unassembled WGS sequence"/>
</dbReference>
<feature type="transmembrane region" description="Helical" evidence="1">
    <location>
        <begin position="255"/>
        <end position="273"/>
    </location>
</feature>
<feature type="transmembrane region" description="Helical" evidence="1">
    <location>
        <begin position="158"/>
        <end position="186"/>
    </location>
</feature>
<feature type="transmembrane region" description="Helical" evidence="1">
    <location>
        <begin position="90"/>
        <end position="111"/>
    </location>
</feature>
<sequence>MKRTMLLFFLSCEAILCLLAAFFREFIPGVFTSMMAFPFEQIALGLRALSLSGQLGNAMAILIYAVFCLLPVTLLPIIRRKRRLVLEDALLPLLSLVLFAVVYLMINPGFIRTPASIAAVKSFLGTVAWSVIAKYFLLRVLRLFYTADVPRLQKYMTVLLHGLAVLFVSIAFGVCFGDFLNAIGALRAGNTGSEDGLWVSYIFLGLQYLVNALPYVLDAWVVFAGIRLLTELQANRYSQAAVDAAQNLSQRCCKALIIIVVTSVGFNLLQLAFVNSLRVISATVQVPIPSIAFLLAVLLLAQYIGENKQLKEDNDLIV</sequence>
<feature type="transmembrane region" description="Helical" evidence="1">
    <location>
        <begin position="58"/>
        <end position="78"/>
    </location>
</feature>
<feature type="transmembrane region" description="Helical" evidence="1">
    <location>
        <begin position="279"/>
        <end position="301"/>
    </location>
</feature>